<accession>A0A1G5CIC8</accession>
<name>A0A1G5CIC8_9FLAO</name>
<proteinExistence type="predicted"/>
<dbReference type="Proteomes" id="UP000199354">
    <property type="component" value="Unassembled WGS sequence"/>
</dbReference>
<protein>
    <recommendedName>
        <fullName evidence="3">Surface antigen</fullName>
    </recommendedName>
</protein>
<dbReference type="OrthoDB" id="1110633at2"/>
<reference evidence="1 2" key="1">
    <citation type="submission" date="2016-10" db="EMBL/GenBank/DDBJ databases">
        <authorList>
            <person name="de Groot N.N."/>
        </authorList>
    </citation>
    <scope>NUCLEOTIDE SEQUENCE [LARGE SCALE GENOMIC DNA]</scope>
    <source>
        <strain evidence="1 2">CGMCC 1.7031</strain>
    </source>
</reference>
<evidence type="ECO:0000313" key="1">
    <source>
        <dbReference type="EMBL" id="SCY02163.1"/>
    </source>
</evidence>
<keyword evidence="2" id="KW-1185">Reference proteome</keyword>
<organism evidence="1 2">
    <name type="scientific">Flavobacterium caeni</name>
    <dbReference type="NCBI Taxonomy" id="490189"/>
    <lineage>
        <taxon>Bacteria</taxon>
        <taxon>Pseudomonadati</taxon>
        <taxon>Bacteroidota</taxon>
        <taxon>Flavobacteriia</taxon>
        <taxon>Flavobacteriales</taxon>
        <taxon>Flavobacteriaceae</taxon>
        <taxon>Flavobacterium</taxon>
    </lineage>
</organism>
<sequence length="610" mass="70730">MSKRFLVFLLIFGCLQPMLGQTKKDPKTAKDSVKMYRNIENYSQKRGFTRFLHKLVFKPVTAKPKVKKSNFQKIKKRGYAAAEGKIIRDINVATLDPFGYSEIDSTRKPNRWVFKAGNALHNKTNAWAIKDLLLIKRNKPLDSLLLLESARLIRSQRYVRAVDIYTKAPHADSDSVDVYIRVLDSWSLIPDFAFSGSRVDLELNERNFMGTGHQFRNSYKKEVGTDRFGYSTLYHVPNILNTYVQTSVSYQIDLDDNYSKFASIERPFFSPYARWAAGIYFDQQYRRVPMVDSLGIETFDTYKYNTQDYWAGHAYQIFKGSSEKSRTTNLITSLRFLQTDYVMAPASDSVGFFSDERFYMASVGISSRQFVQDKFLFNYAVVEDVPTGIVYGITAGFQEKNSRTRFYLGGRFSYGKYFKFGYLGTDIEYGSFHYQGNEEQTAMVYKLIYFTNLFETTRWKFRYFVKPELIIGNRREPTDADRLSLNEERGIHGFNAPVFGTKKLLVTLQSQGYSPWKFWGFRMNPYLSATFGMLGDAEHGLRKSRLYSQFGAGIIISNDYLVFSSFQLSFSYYPTIPFEGTNIIKTNAYNTEDFKLQDFDISKPRTVPYQ</sequence>
<evidence type="ECO:0000313" key="2">
    <source>
        <dbReference type="Proteomes" id="UP000199354"/>
    </source>
</evidence>
<gene>
    <name evidence="1" type="ORF">SAMN02927903_00549</name>
</gene>
<dbReference type="STRING" id="490189.SAMN02927903_00549"/>
<dbReference type="RefSeq" id="WP_139149571.1">
    <property type="nucleotide sequence ID" value="NZ_FMVF01000003.1"/>
</dbReference>
<dbReference type="AlphaFoldDB" id="A0A1G5CIC8"/>
<dbReference type="EMBL" id="FMVF01000003">
    <property type="protein sequence ID" value="SCY02163.1"/>
    <property type="molecule type" value="Genomic_DNA"/>
</dbReference>
<evidence type="ECO:0008006" key="3">
    <source>
        <dbReference type="Google" id="ProtNLM"/>
    </source>
</evidence>